<keyword evidence="3" id="KW-0233">DNA recombination</keyword>
<dbReference type="Pfam" id="PF17293">
    <property type="entry name" value="Arm-DNA-bind_5"/>
    <property type="match status" value="1"/>
</dbReference>
<dbReference type="GO" id="GO:0015074">
    <property type="term" value="P:DNA integration"/>
    <property type="evidence" value="ECO:0007669"/>
    <property type="project" value="InterPro"/>
</dbReference>
<dbReference type="RefSeq" id="WP_068704605.1">
    <property type="nucleotide sequence ID" value="NZ_JAUOSW010000002.1"/>
</dbReference>
<comment type="similarity">
    <text evidence="1">Belongs to the 'phage' integrase family.</text>
</comment>
<gene>
    <name evidence="5" type="ORF">BA195_08940</name>
</gene>
<evidence type="ECO:0000256" key="3">
    <source>
        <dbReference type="ARBA" id="ARBA00023172"/>
    </source>
</evidence>
<dbReference type="Pfam" id="PF00589">
    <property type="entry name" value="Phage_integrase"/>
    <property type="match status" value="1"/>
</dbReference>
<keyword evidence="6" id="KW-1185">Reference proteome</keyword>
<protein>
    <submittedName>
        <fullName evidence="5">Integrase</fullName>
    </submittedName>
</protein>
<dbReference type="InterPro" id="IPR011010">
    <property type="entry name" value="DNA_brk_join_enz"/>
</dbReference>
<dbReference type="GO" id="GO:0003677">
    <property type="term" value="F:DNA binding"/>
    <property type="evidence" value="ECO:0007669"/>
    <property type="project" value="UniProtKB-KW"/>
</dbReference>
<dbReference type="EMBL" id="MAKX01000002">
    <property type="protein sequence ID" value="OCK43008.1"/>
    <property type="molecule type" value="Genomic_DNA"/>
</dbReference>
<dbReference type="PANTHER" id="PTHR30349">
    <property type="entry name" value="PHAGE INTEGRASE-RELATED"/>
    <property type="match status" value="1"/>
</dbReference>
<dbReference type="AlphaFoldDB" id="A0A1B9XZL3"/>
<dbReference type="SUPFAM" id="SSF56349">
    <property type="entry name" value="DNA breaking-rejoining enzymes"/>
    <property type="match status" value="1"/>
</dbReference>
<reference evidence="5 6" key="1">
    <citation type="submission" date="2016-06" db="EMBL/GenBank/DDBJ databases">
        <title>Draft Genome Sequence of Tenacibaculum soleae UCD-KL19.</title>
        <authorList>
            <person name="Eisen J.A."/>
            <person name="Coil D.A."/>
            <person name="Lujan K.M."/>
        </authorList>
    </citation>
    <scope>NUCLEOTIDE SEQUENCE [LARGE SCALE GENOMIC DNA]</scope>
    <source>
        <strain evidence="5 6">UCD-KL19</strain>
    </source>
</reference>
<evidence type="ECO:0000313" key="6">
    <source>
        <dbReference type="Proteomes" id="UP000093186"/>
    </source>
</evidence>
<dbReference type="Proteomes" id="UP000093186">
    <property type="component" value="Unassembled WGS sequence"/>
</dbReference>
<proteinExistence type="inferred from homology"/>
<dbReference type="GO" id="GO:0006310">
    <property type="term" value="P:DNA recombination"/>
    <property type="evidence" value="ECO:0007669"/>
    <property type="project" value="UniProtKB-KW"/>
</dbReference>
<dbReference type="InterPro" id="IPR010998">
    <property type="entry name" value="Integrase_recombinase_N"/>
</dbReference>
<comment type="caution">
    <text evidence="5">The sequence shown here is derived from an EMBL/GenBank/DDBJ whole genome shotgun (WGS) entry which is preliminary data.</text>
</comment>
<evidence type="ECO:0000313" key="5">
    <source>
        <dbReference type="EMBL" id="OCK43008.1"/>
    </source>
</evidence>
<dbReference type="CDD" id="cd01185">
    <property type="entry name" value="INTN1_C_like"/>
    <property type="match status" value="1"/>
</dbReference>
<dbReference type="PANTHER" id="PTHR30349:SF64">
    <property type="entry name" value="PROPHAGE INTEGRASE INTD-RELATED"/>
    <property type="match status" value="1"/>
</dbReference>
<dbReference type="InterPro" id="IPR002104">
    <property type="entry name" value="Integrase_catalytic"/>
</dbReference>
<dbReference type="Gene3D" id="1.10.443.10">
    <property type="entry name" value="Intergrase catalytic core"/>
    <property type="match status" value="1"/>
</dbReference>
<dbReference type="PROSITE" id="PS51898">
    <property type="entry name" value="TYR_RECOMBINASE"/>
    <property type="match status" value="1"/>
</dbReference>
<organism evidence="5 6">
    <name type="scientific">Tenacibaculum soleae</name>
    <dbReference type="NCBI Taxonomy" id="447689"/>
    <lineage>
        <taxon>Bacteria</taxon>
        <taxon>Pseudomonadati</taxon>
        <taxon>Bacteroidota</taxon>
        <taxon>Flavobacteriia</taxon>
        <taxon>Flavobacteriales</taxon>
        <taxon>Flavobacteriaceae</taxon>
        <taxon>Tenacibaculum</taxon>
    </lineage>
</organism>
<dbReference type="Gene3D" id="1.10.150.130">
    <property type="match status" value="1"/>
</dbReference>
<name>A0A1B9XZL3_9FLAO</name>
<dbReference type="InterPro" id="IPR050090">
    <property type="entry name" value="Tyrosine_recombinase_XerCD"/>
</dbReference>
<dbReference type="STRING" id="447689.BA195_08940"/>
<dbReference type="Pfam" id="PF13102">
    <property type="entry name" value="Phage_int_SAM_5"/>
    <property type="match status" value="1"/>
</dbReference>
<evidence type="ECO:0000256" key="1">
    <source>
        <dbReference type="ARBA" id="ARBA00008857"/>
    </source>
</evidence>
<dbReference type="OrthoDB" id="1068680at2"/>
<sequence>MKTSTTFSILFWLKLSKAKNGKAPLYARITVNGKRAEISLKRKIKIEFWSSAKNKVKGTNQEARIINAYLDQVSSELHQSKNELKSEGKITSAQTVKARYLKEDEQNYSLNDIIKYHNEDMVGKLKWGTQKNYFTTQGYIADFIFVKYKVTDMYLKQLDYNFILKFEKYLRNFTPTDHQKPMGNNTVMKHIERFRKMITLSYKLEWIERDPFINFKSKFVKVERGYLTEMELNEIEEKDYSIERLQLVKDLFVFACYTGLSYIDVINLTASDINYGIDGELWLIMKREKTNNALRIPILPKALTLINKYKENPKSLANATVFPKMSNQKLNAYLKEIADLCRIEKNLTFHLARHTFATTVTLSNGVPIETVSKLLGHSRISTTQIYAKVIERKVSDDMKTLRAKFEKGVKTTKNQSSFI</sequence>
<dbReference type="InterPro" id="IPR035386">
    <property type="entry name" value="Arm-DNA-bind_5"/>
</dbReference>
<evidence type="ECO:0000259" key="4">
    <source>
        <dbReference type="PROSITE" id="PS51898"/>
    </source>
</evidence>
<accession>A0A1B9XZL3</accession>
<keyword evidence="2" id="KW-0238">DNA-binding</keyword>
<dbReference type="InterPro" id="IPR025269">
    <property type="entry name" value="SAM-like_dom"/>
</dbReference>
<evidence type="ECO:0000256" key="2">
    <source>
        <dbReference type="ARBA" id="ARBA00023125"/>
    </source>
</evidence>
<feature type="domain" description="Tyr recombinase" evidence="4">
    <location>
        <begin position="222"/>
        <end position="406"/>
    </location>
</feature>
<dbReference type="InterPro" id="IPR013762">
    <property type="entry name" value="Integrase-like_cat_sf"/>
</dbReference>